<dbReference type="FunFam" id="1.10.510.10:FF:000019">
    <property type="entry name" value="Ephrin type-A receptor 5"/>
    <property type="match status" value="1"/>
</dbReference>
<feature type="domain" description="Protein kinase" evidence="18">
    <location>
        <begin position="158"/>
        <end position="414"/>
    </location>
</feature>
<reference evidence="20 21" key="1">
    <citation type="submission" date="2019-04" db="EMBL/GenBank/DDBJ databases">
        <title>The sequence and de novo assembly of Takifugu bimaculatus genome using PacBio and Hi-C technologies.</title>
        <authorList>
            <person name="Xu P."/>
            <person name="Liu B."/>
            <person name="Zhou Z."/>
        </authorList>
    </citation>
    <scope>NUCLEOTIDE SEQUENCE [LARGE SCALE GENOMIC DNA]</scope>
    <source>
        <strain evidence="20">TB-2018</strain>
        <tissue evidence="20">Muscle</tissue>
    </source>
</reference>
<feature type="binding site" evidence="16">
    <location>
        <position position="190"/>
    </location>
    <ligand>
        <name>ATP</name>
        <dbReference type="ChEBI" id="CHEBI:30616"/>
    </ligand>
</feature>
<evidence type="ECO:0000256" key="4">
    <source>
        <dbReference type="ARBA" id="ARBA00022553"/>
    </source>
</evidence>
<dbReference type="CDD" id="cd09488">
    <property type="entry name" value="SAM_EPH-R"/>
    <property type="match status" value="1"/>
</dbReference>
<keyword evidence="14" id="KW-0675">Receptor</keyword>
<dbReference type="PRINTS" id="PR00109">
    <property type="entry name" value="TYRKINASE"/>
</dbReference>
<dbReference type="SUPFAM" id="SSF56112">
    <property type="entry name" value="Protein kinase-like (PK-like)"/>
    <property type="match status" value="1"/>
</dbReference>
<dbReference type="InterPro" id="IPR001245">
    <property type="entry name" value="Ser-Thr/Tyr_kinase_cat_dom"/>
</dbReference>
<dbReference type="CDD" id="cd05066">
    <property type="entry name" value="PTKc_EphR_A"/>
    <property type="match status" value="1"/>
</dbReference>
<evidence type="ECO:0000256" key="6">
    <source>
        <dbReference type="ARBA" id="ARBA00022692"/>
    </source>
</evidence>
<dbReference type="Gene3D" id="1.10.150.50">
    <property type="entry name" value="Transcription Factor, Ets-1"/>
    <property type="match status" value="1"/>
</dbReference>
<evidence type="ECO:0000256" key="9">
    <source>
        <dbReference type="ARBA" id="ARBA00022777"/>
    </source>
</evidence>
<evidence type="ECO:0000256" key="2">
    <source>
        <dbReference type="ARBA" id="ARBA00011902"/>
    </source>
</evidence>
<sequence>MIHGEDGGQLNRFIILMASGGTLIFGAHLHLEAGLWSPVDMWRLDVKSSFWLTSNTPHSPAPWTFTSPWLPPPPPLVCRLGPPIVPSCLSALSFLPPLCLALPFLYSSGCPRFLATKGRGLLGMVKLPGSRTYIHPHTYEDPNQAVRDFAKEIDAANIRIERVIGAGEFGEVCSGRLRVQGKREIYVAIKSLKAGYSDKQRRDFLSEASIMGQFDHPNIIRLEGVVTRCKPVMIITEFMENGSLDTFLKFTVIQLVGMLRGIASGMKYLSDMSYVHRDLAARNILVNSNLVCKVSDFGLSRVLEDDPEAAYTTRGGKIPIRWTAPEAIAYRKFTSASDVWSYGIVMWEVISYGERPYWEMSNQDVIKAIEEGYRLPAPMDCPVVLHQLMLDCWEKGRSDRPKFGQIVTILDKLIRNPASLRELANSSACREDAAAADVSVNSVDEWLEAIKMGQYKENFSSSGYVSLESILYISISELAKMGVTLAGHQKKILSSVQNLQSQGTHVRV</sequence>
<evidence type="ECO:0000259" key="18">
    <source>
        <dbReference type="PROSITE" id="PS50011"/>
    </source>
</evidence>
<evidence type="ECO:0000256" key="15">
    <source>
        <dbReference type="ARBA" id="ARBA00051243"/>
    </source>
</evidence>
<comment type="subcellular location">
    <subcellularLocation>
        <location evidence="1">Cell membrane</location>
        <topology evidence="1">Single-pass type I membrane protein</topology>
    </subcellularLocation>
</comment>
<dbReference type="Pfam" id="PF00536">
    <property type="entry name" value="SAM_1"/>
    <property type="match status" value="1"/>
</dbReference>
<keyword evidence="8 16" id="KW-0547">Nucleotide-binding</keyword>
<keyword evidence="11 17" id="KW-1133">Transmembrane helix</keyword>
<proteinExistence type="predicted"/>
<keyword evidence="9" id="KW-0418">Kinase</keyword>
<dbReference type="Pfam" id="PF14575">
    <property type="entry name" value="EphA2_TM"/>
    <property type="match status" value="1"/>
</dbReference>
<evidence type="ECO:0000313" key="21">
    <source>
        <dbReference type="Proteomes" id="UP000516260"/>
    </source>
</evidence>
<keyword evidence="12 17" id="KW-0472">Membrane</keyword>
<accession>A0A4Z2C123</accession>
<evidence type="ECO:0000256" key="5">
    <source>
        <dbReference type="ARBA" id="ARBA00022679"/>
    </source>
</evidence>
<dbReference type="EC" id="2.7.10.1" evidence="2"/>
<dbReference type="PROSITE" id="PS50105">
    <property type="entry name" value="SAM_DOMAIN"/>
    <property type="match status" value="1"/>
</dbReference>
<feature type="domain" description="SAM" evidence="19">
    <location>
        <begin position="438"/>
        <end position="502"/>
    </location>
</feature>
<evidence type="ECO:0000256" key="10">
    <source>
        <dbReference type="ARBA" id="ARBA00022840"/>
    </source>
</evidence>
<evidence type="ECO:0000256" key="12">
    <source>
        <dbReference type="ARBA" id="ARBA00023136"/>
    </source>
</evidence>
<name>A0A4Z2C123_9TELE</name>
<dbReference type="GO" id="GO:0007411">
    <property type="term" value="P:axon guidance"/>
    <property type="evidence" value="ECO:0007669"/>
    <property type="project" value="TreeGrafter"/>
</dbReference>
<protein>
    <recommendedName>
        <fullName evidence="2">receptor protein-tyrosine kinase</fullName>
        <ecNumber evidence="2">2.7.10.1</ecNumber>
    </recommendedName>
</protein>
<evidence type="ECO:0000256" key="8">
    <source>
        <dbReference type="ARBA" id="ARBA00022741"/>
    </source>
</evidence>
<evidence type="ECO:0000259" key="19">
    <source>
        <dbReference type="PROSITE" id="PS50105"/>
    </source>
</evidence>
<gene>
    <name evidence="20" type="ORF">fugu_014063</name>
</gene>
<dbReference type="InterPro" id="IPR020635">
    <property type="entry name" value="Tyr_kinase_cat_dom"/>
</dbReference>
<comment type="caution">
    <text evidence="20">The sequence shown here is derived from an EMBL/GenBank/DDBJ whole genome shotgun (WGS) entry which is preliminary data.</text>
</comment>
<dbReference type="GO" id="GO:0005005">
    <property type="term" value="F:transmembrane-ephrin receptor activity"/>
    <property type="evidence" value="ECO:0007669"/>
    <property type="project" value="TreeGrafter"/>
</dbReference>
<evidence type="ECO:0000313" key="20">
    <source>
        <dbReference type="EMBL" id="TNM97817.1"/>
    </source>
</evidence>
<evidence type="ECO:0000256" key="17">
    <source>
        <dbReference type="SAM" id="Phobius"/>
    </source>
</evidence>
<dbReference type="GO" id="GO:0005886">
    <property type="term" value="C:plasma membrane"/>
    <property type="evidence" value="ECO:0007669"/>
    <property type="project" value="UniProtKB-SubCell"/>
</dbReference>
<keyword evidence="21" id="KW-1185">Reference proteome</keyword>
<dbReference type="InterPro" id="IPR008266">
    <property type="entry name" value="Tyr_kinase_AS"/>
</dbReference>
<organism evidence="20 21">
    <name type="scientific">Takifugu bimaculatus</name>
    <dbReference type="NCBI Taxonomy" id="433685"/>
    <lineage>
        <taxon>Eukaryota</taxon>
        <taxon>Metazoa</taxon>
        <taxon>Chordata</taxon>
        <taxon>Craniata</taxon>
        <taxon>Vertebrata</taxon>
        <taxon>Euteleostomi</taxon>
        <taxon>Actinopterygii</taxon>
        <taxon>Neopterygii</taxon>
        <taxon>Teleostei</taxon>
        <taxon>Neoteleostei</taxon>
        <taxon>Acanthomorphata</taxon>
        <taxon>Eupercaria</taxon>
        <taxon>Tetraodontiformes</taxon>
        <taxon>Tetradontoidea</taxon>
        <taxon>Tetraodontidae</taxon>
        <taxon>Takifugu</taxon>
    </lineage>
</organism>
<evidence type="ECO:0000256" key="11">
    <source>
        <dbReference type="ARBA" id="ARBA00022989"/>
    </source>
</evidence>
<keyword evidence="7" id="KW-0732">Signal</keyword>
<dbReference type="AlphaFoldDB" id="A0A4Z2C123"/>
<dbReference type="InterPro" id="IPR011009">
    <property type="entry name" value="Kinase-like_dom_sf"/>
</dbReference>
<dbReference type="InterPro" id="IPR001660">
    <property type="entry name" value="SAM"/>
</dbReference>
<evidence type="ECO:0000256" key="1">
    <source>
        <dbReference type="ARBA" id="ARBA00004251"/>
    </source>
</evidence>
<dbReference type="Proteomes" id="UP000516260">
    <property type="component" value="Chromosome 15"/>
</dbReference>
<keyword evidence="4" id="KW-0597">Phosphoprotein</keyword>
<evidence type="ECO:0000256" key="7">
    <source>
        <dbReference type="ARBA" id="ARBA00022729"/>
    </source>
</evidence>
<keyword evidence="10 16" id="KW-0067">ATP-binding</keyword>
<dbReference type="PROSITE" id="PS00107">
    <property type="entry name" value="PROTEIN_KINASE_ATP"/>
    <property type="match status" value="1"/>
</dbReference>
<dbReference type="SUPFAM" id="SSF47769">
    <property type="entry name" value="SAM/Pointed domain"/>
    <property type="match status" value="1"/>
</dbReference>
<keyword evidence="3" id="KW-1003">Cell membrane</keyword>
<dbReference type="InterPro" id="IPR050449">
    <property type="entry name" value="Ephrin_rcpt_TKs"/>
</dbReference>
<dbReference type="InterPro" id="IPR017441">
    <property type="entry name" value="Protein_kinase_ATP_BS"/>
</dbReference>
<dbReference type="InterPro" id="IPR013761">
    <property type="entry name" value="SAM/pointed_sf"/>
</dbReference>
<keyword evidence="5" id="KW-0808">Transferase</keyword>
<dbReference type="PROSITE" id="PS50011">
    <property type="entry name" value="PROTEIN_KINASE_DOM"/>
    <property type="match status" value="1"/>
</dbReference>
<evidence type="ECO:0000256" key="14">
    <source>
        <dbReference type="ARBA" id="ARBA00023170"/>
    </source>
</evidence>
<dbReference type="SMART" id="SM00454">
    <property type="entry name" value="SAM"/>
    <property type="match status" value="1"/>
</dbReference>
<dbReference type="GO" id="GO:0005524">
    <property type="term" value="F:ATP binding"/>
    <property type="evidence" value="ECO:0007669"/>
    <property type="project" value="UniProtKB-UniRule"/>
</dbReference>
<keyword evidence="13" id="KW-0829">Tyrosine-protein kinase</keyword>
<dbReference type="Gene3D" id="3.30.200.20">
    <property type="entry name" value="Phosphorylase Kinase, domain 1"/>
    <property type="match status" value="1"/>
</dbReference>
<dbReference type="SMART" id="SM00219">
    <property type="entry name" value="TyrKc"/>
    <property type="match status" value="1"/>
</dbReference>
<dbReference type="EMBL" id="SWLE01000007">
    <property type="protein sequence ID" value="TNM97817.1"/>
    <property type="molecule type" value="Genomic_DNA"/>
</dbReference>
<dbReference type="FunFam" id="1.10.150.50:FF:000001">
    <property type="entry name" value="Ephrin type-A receptor 5"/>
    <property type="match status" value="1"/>
</dbReference>
<dbReference type="InterPro" id="IPR000719">
    <property type="entry name" value="Prot_kinase_dom"/>
</dbReference>
<comment type="catalytic activity">
    <reaction evidence="15">
        <text>L-tyrosyl-[protein] + ATP = O-phospho-L-tyrosyl-[protein] + ADP + H(+)</text>
        <dbReference type="Rhea" id="RHEA:10596"/>
        <dbReference type="Rhea" id="RHEA-COMP:10136"/>
        <dbReference type="Rhea" id="RHEA-COMP:20101"/>
        <dbReference type="ChEBI" id="CHEBI:15378"/>
        <dbReference type="ChEBI" id="CHEBI:30616"/>
        <dbReference type="ChEBI" id="CHEBI:46858"/>
        <dbReference type="ChEBI" id="CHEBI:61978"/>
        <dbReference type="ChEBI" id="CHEBI:456216"/>
        <dbReference type="EC" id="2.7.10.1"/>
    </reaction>
</comment>
<dbReference type="FunFam" id="3.30.200.20:FF:000001">
    <property type="entry name" value="Ephrin type-A receptor 5"/>
    <property type="match status" value="1"/>
</dbReference>
<evidence type="ECO:0000256" key="16">
    <source>
        <dbReference type="PROSITE-ProRule" id="PRU10141"/>
    </source>
</evidence>
<dbReference type="PANTHER" id="PTHR46877:SF8">
    <property type="entry name" value="RECEPTOR PROTEIN-TYROSINE KINASE"/>
    <property type="match status" value="1"/>
</dbReference>
<dbReference type="GO" id="GO:0030425">
    <property type="term" value="C:dendrite"/>
    <property type="evidence" value="ECO:0007669"/>
    <property type="project" value="TreeGrafter"/>
</dbReference>
<dbReference type="InterPro" id="IPR027936">
    <property type="entry name" value="Eph_TM"/>
</dbReference>
<dbReference type="PANTHER" id="PTHR46877">
    <property type="entry name" value="EPH RECEPTOR A5"/>
    <property type="match status" value="1"/>
</dbReference>
<dbReference type="Gene3D" id="1.10.510.10">
    <property type="entry name" value="Transferase(Phosphotransferase) domain 1"/>
    <property type="match status" value="1"/>
</dbReference>
<feature type="transmembrane region" description="Helical" evidence="17">
    <location>
        <begin position="12"/>
        <end position="31"/>
    </location>
</feature>
<dbReference type="Pfam" id="PF07714">
    <property type="entry name" value="PK_Tyr_Ser-Thr"/>
    <property type="match status" value="1"/>
</dbReference>
<dbReference type="PROSITE" id="PS00109">
    <property type="entry name" value="PROTEIN_KINASE_TYR"/>
    <property type="match status" value="1"/>
</dbReference>
<evidence type="ECO:0000256" key="13">
    <source>
        <dbReference type="ARBA" id="ARBA00023137"/>
    </source>
</evidence>
<keyword evidence="6 17" id="KW-0812">Transmembrane</keyword>
<evidence type="ECO:0000256" key="3">
    <source>
        <dbReference type="ARBA" id="ARBA00022475"/>
    </source>
</evidence>